<name>A0A9W4U824_9PLEO</name>
<evidence type="ECO:0000256" key="1">
    <source>
        <dbReference type="SAM" id="MobiDB-lite"/>
    </source>
</evidence>
<proteinExistence type="predicted"/>
<reference evidence="2" key="1">
    <citation type="submission" date="2023-01" db="EMBL/GenBank/DDBJ databases">
        <authorList>
            <person name="Van Ghelder C."/>
            <person name="Rancurel C."/>
        </authorList>
    </citation>
    <scope>NUCLEOTIDE SEQUENCE</scope>
    <source>
        <strain evidence="2">CNCM I-4278</strain>
    </source>
</reference>
<keyword evidence="3" id="KW-1185">Reference proteome</keyword>
<gene>
    <name evidence="2" type="ORF">PDIGIT_LOCUS2404</name>
</gene>
<dbReference type="Proteomes" id="UP001152607">
    <property type="component" value="Unassembled WGS sequence"/>
</dbReference>
<comment type="caution">
    <text evidence="2">The sequence shown here is derived from an EMBL/GenBank/DDBJ whole genome shotgun (WGS) entry which is preliminary data.</text>
</comment>
<evidence type="ECO:0000313" key="2">
    <source>
        <dbReference type="EMBL" id="CAI6289600.1"/>
    </source>
</evidence>
<feature type="region of interest" description="Disordered" evidence="1">
    <location>
        <begin position="1"/>
        <end position="21"/>
    </location>
</feature>
<accession>A0A9W4U824</accession>
<evidence type="ECO:0000313" key="3">
    <source>
        <dbReference type="Proteomes" id="UP001152607"/>
    </source>
</evidence>
<dbReference type="EMBL" id="CAOQHR010000002">
    <property type="protein sequence ID" value="CAI6289600.1"/>
    <property type="molecule type" value="Genomic_DNA"/>
</dbReference>
<organism evidence="2 3">
    <name type="scientific">Periconia digitata</name>
    <dbReference type="NCBI Taxonomy" id="1303443"/>
    <lineage>
        <taxon>Eukaryota</taxon>
        <taxon>Fungi</taxon>
        <taxon>Dikarya</taxon>
        <taxon>Ascomycota</taxon>
        <taxon>Pezizomycotina</taxon>
        <taxon>Dothideomycetes</taxon>
        <taxon>Pleosporomycetidae</taxon>
        <taxon>Pleosporales</taxon>
        <taxon>Massarineae</taxon>
        <taxon>Periconiaceae</taxon>
        <taxon>Periconia</taxon>
    </lineage>
</organism>
<dbReference type="AlphaFoldDB" id="A0A9W4U824"/>
<protein>
    <submittedName>
        <fullName evidence="2">Uncharacterized protein</fullName>
    </submittedName>
</protein>
<sequence>MSAYRQVHHPSFSHDAPDHSRSQCTLGDVPGKFMMFVDCDGVLLWLESGYIRLYELLYNNIPANMQGCKLLLSTKNNTCYSIPFIDVSVSFCSKWADFATANYPPWLPLMDALRARVRLLI</sequence>